<dbReference type="AlphaFoldDB" id="A0A0R0H5L4"/>
<dbReference type="InParanoid" id="A0A0R0H5L4"/>
<dbReference type="Proteomes" id="UP000008827">
    <property type="component" value="Chromosome 12"/>
</dbReference>
<gene>
    <name evidence="1" type="ORF">GLYMA_12G135900</name>
</gene>
<sequence>MVDATKPINNVDASDPMPPTTIFAKSLVNVSKIEVFNGQSFRHWQERVHTLLDMHGVVFAFFTPKLDASVDANQLRQWTMNEEKVIKVQINKYHKLLETLKTENIFLPDEFVSELQIEKLLES</sequence>
<proteinExistence type="predicted"/>
<accession>A0A0R0H5L4</accession>
<dbReference type="Gramene" id="KRH25882">
    <property type="protein sequence ID" value="KRH25882"/>
    <property type="gene ID" value="GLYMA_12G135900"/>
</dbReference>
<keyword evidence="3" id="KW-1185">Reference proteome</keyword>
<dbReference type="EnsemblPlants" id="KRH25882">
    <property type="protein sequence ID" value="KRH25882"/>
    <property type="gene ID" value="GLYMA_12G135900"/>
</dbReference>
<evidence type="ECO:0000313" key="2">
    <source>
        <dbReference type="EnsemblPlants" id="KRH25882"/>
    </source>
</evidence>
<reference evidence="2" key="2">
    <citation type="submission" date="2018-02" db="UniProtKB">
        <authorList>
            <consortium name="EnsemblPlants"/>
        </authorList>
    </citation>
    <scope>IDENTIFICATION</scope>
    <source>
        <strain evidence="2">Williams 82</strain>
    </source>
</reference>
<name>A0A0R0H5L4_SOYBN</name>
<organism evidence="1">
    <name type="scientific">Glycine max</name>
    <name type="common">Soybean</name>
    <name type="synonym">Glycine hispida</name>
    <dbReference type="NCBI Taxonomy" id="3847"/>
    <lineage>
        <taxon>Eukaryota</taxon>
        <taxon>Viridiplantae</taxon>
        <taxon>Streptophyta</taxon>
        <taxon>Embryophyta</taxon>
        <taxon>Tracheophyta</taxon>
        <taxon>Spermatophyta</taxon>
        <taxon>Magnoliopsida</taxon>
        <taxon>eudicotyledons</taxon>
        <taxon>Gunneridae</taxon>
        <taxon>Pentapetalae</taxon>
        <taxon>rosids</taxon>
        <taxon>fabids</taxon>
        <taxon>Fabales</taxon>
        <taxon>Fabaceae</taxon>
        <taxon>Papilionoideae</taxon>
        <taxon>50 kb inversion clade</taxon>
        <taxon>NPAAA clade</taxon>
        <taxon>indigoferoid/millettioid clade</taxon>
        <taxon>Phaseoleae</taxon>
        <taxon>Glycine</taxon>
        <taxon>Glycine subgen. Soja</taxon>
    </lineage>
</organism>
<reference evidence="1 2" key="1">
    <citation type="journal article" date="2010" name="Nature">
        <title>Genome sequence of the palaeopolyploid soybean.</title>
        <authorList>
            <person name="Schmutz J."/>
            <person name="Cannon S.B."/>
            <person name="Schlueter J."/>
            <person name="Ma J."/>
            <person name="Mitros T."/>
            <person name="Nelson W."/>
            <person name="Hyten D.L."/>
            <person name="Song Q."/>
            <person name="Thelen J.J."/>
            <person name="Cheng J."/>
            <person name="Xu D."/>
            <person name="Hellsten U."/>
            <person name="May G.D."/>
            <person name="Yu Y."/>
            <person name="Sakurai T."/>
            <person name="Umezawa T."/>
            <person name="Bhattacharyya M.K."/>
            <person name="Sandhu D."/>
            <person name="Valliyodan B."/>
            <person name="Lindquist E."/>
            <person name="Peto M."/>
            <person name="Grant D."/>
            <person name="Shu S."/>
            <person name="Goodstein D."/>
            <person name="Barry K."/>
            <person name="Futrell-Griggs M."/>
            <person name="Abernathy B."/>
            <person name="Du J."/>
            <person name="Tian Z."/>
            <person name="Zhu L."/>
            <person name="Gill N."/>
            <person name="Joshi T."/>
            <person name="Libault M."/>
            <person name="Sethuraman A."/>
            <person name="Zhang X.-C."/>
            <person name="Shinozaki K."/>
            <person name="Nguyen H.T."/>
            <person name="Wing R.A."/>
            <person name="Cregan P."/>
            <person name="Specht J."/>
            <person name="Grimwood J."/>
            <person name="Rokhsar D."/>
            <person name="Stacey G."/>
            <person name="Shoemaker R.C."/>
            <person name="Jackson S.A."/>
        </authorList>
    </citation>
    <scope>NUCLEOTIDE SEQUENCE</scope>
    <source>
        <strain evidence="2">cv. Williams 82</strain>
        <tissue evidence="1">Callus</tissue>
    </source>
</reference>
<protein>
    <submittedName>
        <fullName evidence="1 2">Uncharacterized protein</fullName>
    </submittedName>
</protein>
<evidence type="ECO:0000313" key="3">
    <source>
        <dbReference type="Proteomes" id="UP000008827"/>
    </source>
</evidence>
<evidence type="ECO:0000313" key="1">
    <source>
        <dbReference type="EMBL" id="KRH25882.1"/>
    </source>
</evidence>
<dbReference type="EMBL" id="CM000845">
    <property type="protein sequence ID" value="KRH25882.1"/>
    <property type="molecule type" value="Genomic_DNA"/>
</dbReference>
<reference evidence="1" key="3">
    <citation type="submission" date="2018-07" db="EMBL/GenBank/DDBJ databases">
        <title>WGS assembly of Glycine max.</title>
        <authorList>
            <person name="Schmutz J."/>
            <person name="Cannon S."/>
            <person name="Schlueter J."/>
            <person name="Ma J."/>
            <person name="Mitros T."/>
            <person name="Nelson W."/>
            <person name="Hyten D."/>
            <person name="Song Q."/>
            <person name="Thelen J."/>
            <person name="Cheng J."/>
            <person name="Xu D."/>
            <person name="Hellsten U."/>
            <person name="May G."/>
            <person name="Yu Y."/>
            <person name="Sakurai T."/>
            <person name="Umezawa T."/>
            <person name="Bhattacharyya M."/>
            <person name="Sandhu D."/>
            <person name="Valliyodan B."/>
            <person name="Lindquist E."/>
            <person name="Peto M."/>
            <person name="Grant D."/>
            <person name="Shu S."/>
            <person name="Goodstein D."/>
            <person name="Barry K."/>
            <person name="Futrell-Griggs M."/>
            <person name="Abernathy B."/>
            <person name="Du J."/>
            <person name="Tian Z."/>
            <person name="Zhu L."/>
            <person name="Gill N."/>
            <person name="Joshi T."/>
            <person name="Libault M."/>
            <person name="Sethuraman A."/>
            <person name="Zhang X."/>
            <person name="Shinozaki K."/>
            <person name="Nguyen H."/>
            <person name="Wing R."/>
            <person name="Cregan P."/>
            <person name="Specht J."/>
            <person name="Grimwood J."/>
            <person name="Rokhsar D."/>
            <person name="Stacey G."/>
            <person name="Shoemaker R."/>
            <person name="Jackson S."/>
        </authorList>
    </citation>
    <scope>NUCLEOTIDE SEQUENCE</scope>
    <source>
        <tissue evidence="1">Callus</tissue>
    </source>
</reference>